<proteinExistence type="predicted"/>
<accession>A0ABR2UIB7</accession>
<protein>
    <submittedName>
        <fullName evidence="1">Uncharacterized protein</fullName>
    </submittedName>
</protein>
<reference evidence="1 2" key="1">
    <citation type="journal article" date="2024" name="J. Plant Pathol.">
        <title>Sequence and assembly of the genome of Seiridium unicorne, isolate CBS 538.82, causal agent of cypress canker disease.</title>
        <authorList>
            <person name="Scali E."/>
            <person name="Rocca G.D."/>
            <person name="Danti R."/>
            <person name="Garbelotto M."/>
            <person name="Barberini S."/>
            <person name="Baroncelli R."/>
            <person name="Emiliani G."/>
        </authorList>
    </citation>
    <scope>NUCLEOTIDE SEQUENCE [LARGE SCALE GENOMIC DNA]</scope>
    <source>
        <strain evidence="1 2">BM-138-508</strain>
    </source>
</reference>
<keyword evidence="2" id="KW-1185">Reference proteome</keyword>
<name>A0ABR2UIB7_9PEZI</name>
<organism evidence="1 2">
    <name type="scientific">Seiridium unicorne</name>
    <dbReference type="NCBI Taxonomy" id="138068"/>
    <lineage>
        <taxon>Eukaryota</taxon>
        <taxon>Fungi</taxon>
        <taxon>Dikarya</taxon>
        <taxon>Ascomycota</taxon>
        <taxon>Pezizomycotina</taxon>
        <taxon>Sordariomycetes</taxon>
        <taxon>Xylariomycetidae</taxon>
        <taxon>Amphisphaeriales</taxon>
        <taxon>Sporocadaceae</taxon>
        <taxon>Seiridium</taxon>
    </lineage>
</organism>
<dbReference type="Proteomes" id="UP001408356">
    <property type="component" value="Unassembled WGS sequence"/>
</dbReference>
<dbReference type="EMBL" id="JARVKF010000428">
    <property type="protein sequence ID" value="KAK9414383.1"/>
    <property type="molecule type" value="Genomic_DNA"/>
</dbReference>
<evidence type="ECO:0000313" key="1">
    <source>
        <dbReference type="EMBL" id="KAK9414383.1"/>
    </source>
</evidence>
<evidence type="ECO:0000313" key="2">
    <source>
        <dbReference type="Proteomes" id="UP001408356"/>
    </source>
</evidence>
<sequence>MSAAANTNCLPRPSGLGDLESAMFHRLLPLNLDNPCAANMPSLWKMCHPYLHQHRHHRLPENESLQSHAIYGCLSSDRDSAFYSAIDVTCTSALPLIPLMSPMSETITTRAEPTTDATAVKIDTNYASSDSEVLGYDAQ</sequence>
<comment type="caution">
    <text evidence="1">The sequence shown here is derived from an EMBL/GenBank/DDBJ whole genome shotgun (WGS) entry which is preliminary data.</text>
</comment>
<gene>
    <name evidence="1" type="ORF">SUNI508_11345</name>
</gene>